<keyword evidence="3" id="KW-1185">Reference proteome</keyword>
<dbReference type="AlphaFoldDB" id="A0A7D9HCP4"/>
<dbReference type="PANTHER" id="PTHR34485">
    <property type="entry name" value="PROLINE-RICH, LACRIMAL 1"/>
    <property type="match status" value="1"/>
</dbReference>
<feature type="region of interest" description="Disordered" evidence="1">
    <location>
        <begin position="17"/>
        <end position="44"/>
    </location>
</feature>
<proteinExistence type="predicted"/>
<sequence>MAPSKKQKISKAEKLLAKEKSKKAHAARGLGTGSRKNFTLPSSWQEKTYDNKPLRFVSPGKTEYKTQKDVEKALVSTNLKDCFNNLPETSEEESVGDDDSDYVPSSEENTSMVRSNKDNQKVERRLFVCESTQVADLVNQINKTSKCSTKDCNGILIVAKIETIGLGGTLKIAFSCNGCDMRTVNFNGSALVEGSKRTVVGLALAFFVTGHGYT</sequence>
<dbReference type="Proteomes" id="UP001152795">
    <property type="component" value="Unassembled WGS sequence"/>
</dbReference>
<gene>
    <name evidence="2" type="ORF">PACLA_8A002302</name>
</gene>
<dbReference type="EMBL" id="CACRXK020000266">
    <property type="protein sequence ID" value="CAB3980185.1"/>
    <property type="molecule type" value="Genomic_DNA"/>
</dbReference>
<accession>A0A7D9HCP4</accession>
<dbReference type="OrthoDB" id="5947716at2759"/>
<feature type="compositionally biased region" description="Polar residues" evidence="1">
    <location>
        <begin position="34"/>
        <end position="44"/>
    </location>
</feature>
<evidence type="ECO:0000256" key="1">
    <source>
        <dbReference type="SAM" id="MobiDB-lite"/>
    </source>
</evidence>
<dbReference type="PANTHER" id="PTHR34485:SF2">
    <property type="entry name" value="PROLINE RICH, LACRIMAL 1"/>
    <property type="match status" value="1"/>
</dbReference>
<evidence type="ECO:0000313" key="3">
    <source>
        <dbReference type="Proteomes" id="UP001152795"/>
    </source>
</evidence>
<organism evidence="2 3">
    <name type="scientific">Paramuricea clavata</name>
    <name type="common">Red gorgonian</name>
    <name type="synonym">Violescent sea-whip</name>
    <dbReference type="NCBI Taxonomy" id="317549"/>
    <lineage>
        <taxon>Eukaryota</taxon>
        <taxon>Metazoa</taxon>
        <taxon>Cnidaria</taxon>
        <taxon>Anthozoa</taxon>
        <taxon>Octocorallia</taxon>
        <taxon>Malacalcyonacea</taxon>
        <taxon>Plexauridae</taxon>
        <taxon>Paramuricea</taxon>
    </lineage>
</organism>
<evidence type="ECO:0000313" key="2">
    <source>
        <dbReference type="EMBL" id="CAB3980185.1"/>
    </source>
</evidence>
<comment type="caution">
    <text evidence="2">The sequence shown here is derived from an EMBL/GenBank/DDBJ whole genome shotgun (WGS) entry which is preliminary data.</text>
</comment>
<reference evidence="2" key="1">
    <citation type="submission" date="2020-04" db="EMBL/GenBank/DDBJ databases">
        <authorList>
            <person name="Alioto T."/>
            <person name="Alioto T."/>
            <person name="Gomez Garrido J."/>
        </authorList>
    </citation>
    <scope>NUCLEOTIDE SEQUENCE</scope>
    <source>
        <strain evidence="2">A484AB</strain>
    </source>
</reference>
<feature type="compositionally biased region" description="Acidic residues" evidence="1">
    <location>
        <begin position="89"/>
        <end position="101"/>
    </location>
</feature>
<protein>
    <submittedName>
        <fullName evidence="2">Uncharacterized protein</fullName>
    </submittedName>
</protein>
<feature type="region of interest" description="Disordered" evidence="1">
    <location>
        <begin position="84"/>
        <end position="117"/>
    </location>
</feature>
<name>A0A7D9HCP4_PARCT</name>